<evidence type="ECO:0000313" key="2">
    <source>
        <dbReference type="EMBL" id="EDM74460.1"/>
    </source>
</evidence>
<dbReference type="OrthoDB" id="5508762at2"/>
<dbReference type="EMBL" id="ABCS01000129">
    <property type="protein sequence ID" value="EDM74460.1"/>
    <property type="molecule type" value="Genomic_DNA"/>
</dbReference>
<dbReference type="RefSeq" id="WP_006976368.1">
    <property type="nucleotide sequence ID" value="NZ_ABCS01000129.1"/>
</dbReference>
<dbReference type="Proteomes" id="UP000005801">
    <property type="component" value="Unassembled WGS sequence"/>
</dbReference>
<protein>
    <recommendedName>
        <fullName evidence="4">Lipoprotein</fullName>
    </recommendedName>
</protein>
<evidence type="ECO:0008006" key="4">
    <source>
        <dbReference type="Google" id="ProtNLM"/>
    </source>
</evidence>
<comment type="caution">
    <text evidence="2">The sequence shown here is derived from an EMBL/GenBank/DDBJ whole genome shotgun (WGS) entry which is preliminary data.</text>
</comment>
<accession>A6GI32</accession>
<gene>
    <name evidence="2" type="ORF">PPSIR1_08401</name>
</gene>
<sequence length="298" mass="31741">MNTKILALSIALGVTACLPSFDDRPWLVDEARVLAIRSTPAEAKPGEVVHYEALIADPDGLDATSVSWSFCLQPRTADERGAVTHDCAIGEALSATPNPAALPMDACARFGPNSPPTEGDEPPRRPADPDPSGGYAIPIHAAASLAGDETMIDAFAKTRIRCDLVGATRPVFDDFEARYTNNENPALDGLVDVPASVAPGASLDLRLRTASGAAEAYVLYELERGTLRDVRETLSVRWYVSDGVLERGLERASELDAGAHTFENTWTAPSTPGLVRGWVVVADDRGGASWASWELSVD</sequence>
<dbReference type="STRING" id="391625.PPSIR1_08401"/>
<organism evidence="2 3">
    <name type="scientific">Plesiocystis pacifica SIR-1</name>
    <dbReference type="NCBI Taxonomy" id="391625"/>
    <lineage>
        <taxon>Bacteria</taxon>
        <taxon>Pseudomonadati</taxon>
        <taxon>Myxococcota</taxon>
        <taxon>Polyangia</taxon>
        <taxon>Nannocystales</taxon>
        <taxon>Nannocystaceae</taxon>
        <taxon>Plesiocystis</taxon>
    </lineage>
</organism>
<name>A6GI32_9BACT</name>
<reference evidence="2 3" key="1">
    <citation type="submission" date="2007-06" db="EMBL/GenBank/DDBJ databases">
        <authorList>
            <person name="Shimkets L."/>
            <person name="Ferriera S."/>
            <person name="Johnson J."/>
            <person name="Kravitz S."/>
            <person name="Beeson K."/>
            <person name="Sutton G."/>
            <person name="Rogers Y.-H."/>
            <person name="Friedman R."/>
            <person name="Frazier M."/>
            <person name="Venter J.C."/>
        </authorList>
    </citation>
    <scope>NUCLEOTIDE SEQUENCE [LARGE SCALE GENOMIC DNA]</scope>
    <source>
        <strain evidence="2 3">SIR-1</strain>
    </source>
</reference>
<keyword evidence="3" id="KW-1185">Reference proteome</keyword>
<dbReference type="AlphaFoldDB" id="A6GI32"/>
<dbReference type="PROSITE" id="PS51257">
    <property type="entry name" value="PROKAR_LIPOPROTEIN"/>
    <property type="match status" value="1"/>
</dbReference>
<feature type="region of interest" description="Disordered" evidence="1">
    <location>
        <begin position="107"/>
        <end position="135"/>
    </location>
</feature>
<evidence type="ECO:0000313" key="3">
    <source>
        <dbReference type="Proteomes" id="UP000005801"/>
    </source>
</evidence>
<evidence type="ECO:0000256" key="1">
    <source>
        <dbReference type="SAM" id="MobiDB-lite"/>
    </source>
</evidence>
<proteinExistence type="predicted"/>